<keyword evidence="15 18" id="KW-0057">Aromatic amino acid biosynthesis</keyword>
<evidence type="ECO:0000256" key="9">
    <source>
        <dbReference type="ARBA" id="ARBA00022490"/>
    </source>
</evidence>
<name>A0A0P9CEL8_9GAMM</name>
<evidence type="ECO:0000256" key="6">
    <source>
        <dbReference type="ARBA" id="ARBA00005412"/>
    </source>
</evidence>
<evidence type="ECO:0000256" key="15">
    <source>
        <dbReference type="ARBA" id="ARBA00023141"/>
    </source>
</evidence>
<comment type="similarity">
    <text evidence="6 18">Belongs to the sugar phosphate cyclases superfamily. Dehydroquinate synthase family.</text>
</comment>
<comment type="catalytic activity">
    <reaction evidence="1 18">
        <text>7-phospho-2-dehydro-3-deoxy-D-arabino-heptonate = 3-dehydroquinate + phosphate</text>
        <dbReference type="Rhea" id="RHEA:21968"/>
        <dbReference type="ChEBI" id="CHEBI:32364"/>
        <dbReference type="ChEBI" id="CHEBI:43474"/>
        <dbReference type="ChEBI" id="CHEBI:58394"/>
        <dbReference type="EC" id="4.2.3.4"/>
    </reaction>
</comment>
<evidence type="ECO:0000256" key="11">
    <source>
        <dbReference type="ARBA" id="ARBA00022723"/>
    </source>
</evidence>
<dbReference type="FunFam" id="3.40.50.1970:FF:000001">
    <property type="entry name" value="3-dehydroquinate synthase"/>
    <property type="match status" value="1"/>
</dbReference>
<keyword evidence="10 18" id="KW-0028">Amino-acid biosynthesis</keyword>
<dbReference type="OrthoDB" id="9806583at2"/>
<comment type="pathway">
    <text evidence="5 18">Metabolic intermediate biosynthesis; chorismate biosynthesis; chorismate from D-erythrose 4-phosphate and phosphoenolpyruvate: step 2/7.</text>
</comment>
<dbReference type="EMBL" id="FMUN01000004">
    <property type="protein sequence ID" value="SCY25305.1"/>
    <property type="molecule type" value="Genomic_DNA"/>
</dbReference>
<evidence type="ECO:0000256" key="18">
    <source>
        <dbReference type="HAMAP-Rule" id="MF_00110"/>
    </source>
</evidence>
<evidence type="ECO:0000256" key="2">
    <source>
        <dbReference type="ARBA" id="ARBA00001911"/>
    </source>
</evidence>
<gene>
    <name evidence="18" type="primary">aroB</name>
    <name evidence="21" type="ORF">SAMN05661077_1596</name>
</gene>
<evidence type="ECO:0000256" key="4">
    <source>
        <dbReference type="ARBA" id="ARBA00004496"/>
    </source>
</evidence>
<dbReference type="InterPro" id="IPR050071">
    <property type="entry name" value="Dehydroquinate_synthase"/>
</dbReference>
<evidence type="ECO:0000313" key="22">
    <source>
        <dbReference type="Proteomes" id="UP000183104"/>
    </source>
</evidence>
<keyword evidence="16 18" id="KW-0456">Lyase</keyword>
<dbReference type="STRING" id="381306.AN478_02030"/>
<dbReference type="InterPro" id="IPR056179">
    <property type="entry name" value="DHQS_C"/>
</dbReference>
<dbReference type="InterPro" id="IPR030960">
    <property type="entry name" value="DHQS/DOIS_N"/>
</dbReference>
<dbReference type="Proteomes" id="UP000183104">
    <property type="component" value="Unassembled WGS sequence"/>
</dbReference>
<reference evidence="22" key="1">
    <citation type="submission" date="2016-10" db="EMBL/GenBank/DDBJ databases">
        <authorList>
            <person name="Varghese N."/>
        </authorList>
    </citation>
    <scope>NUCLEOTIDE SEQUENCE [LARGE SCALE GENOMIC DNA]</scope>
    <source>
        <strain evidence="22">HL 19</strain>
    </source>
</reference>
<dbReference type="AlphaFoldDB" id="A0A0P9CEL8"/>
<evidence type="ECO:0000256" key="7">
    <source>
        <dbReference type="ARBA" id="ARBA00013031"/>
    </source>
</evidence>
<comment type="function">
    <text evidence="3 18">Catalyzes the conversion of 3-deoxy-D-arabino-heptulosonate 7-phosphate (DAHP) to dehydroquinate (DHQ).</text>
</comment>
<dbReference type="Pfam" id="PF01761">
    <property type="entry name" value="DHQ_synthase"/>
    <property type="match status" value="1"/>
</dbReference>
<evidence type="ECO:0000256" key="17">
    <source>
        <dbReference type="ARBA" id="ARBA00023285"/>
    </source>
</evidence>
<dbReference type="GO" id="GO:0009423">
    <property type="term" value="P:chorismate biosynthetic process"/>
    <property type="evidence" value="ECO:0007669"/>
    <property type="project" value="UniProtKB-UniRule"/>
</dbReference>
<dbReference type="Pfam" id="PF24621">
    <property type="entry name" value="DHQS_C"/>
    <property type="match status" value="1"/>
</dbReference>
<dbReference type="Gene3D" id="3.40.50.1970">
    <property type="match status" value="1"/>
</dbReference>
<feature type="domain" description="3-dehydroquinate synthase N-terminal" evidence="19">
    <location>
        <begin position="69"/>
        <end position="180"/>
    </location>
</feature>
<keyword evidence="14 18" id="KW-0520">NAD</keyword>
<dbReference type="GO" id="GO:0046872">
    <property type="term" value="F:metal ion binding"/>
    <property type="evidence" value="ECO:0007669"/>
    <property type="project" value="UniProtKB-KW"/>
</dbReference>
<dbReference type="GO" id="GO:0009073">
    <property type="term" value="P:aromatic amino acid family biosynthetic process"/>
    <property type="evidence" value="ECO:0007669"/>
    <property type="project" value="UniProtKB-KW"/>
</dbReference>
<evidence type="ECO:0000313" key="21">
    <source>
        <dbReference type="EMBL" id="SCY25305.1"/>
    </source>
</evidence>
<dbReference type="PANTHER" id="PTHR43622:SF7">
    <property type="entry name" value="3-DEHYDROQUINATE SYNTHASE, CHLOROPLASTIC"/>
    <property type="match status" value="1"/>
</dbReference>
<feature type="binding site" evidence="18">
    <location>
        <position position="248"/>
    </location>
    <ligand>
        <name>Zn(2+)</name>
        <dbReference type="ChEBI" id="CHEBI:29105"/>
    </ligand>
</feature>
<evidence type="ECO:0000259" key="20">
    <source>
        <dbReference type="Pfam" id="PF24621"/>
    </source>
</evidence>
<dbReference type="InterPro" id="IPR016037">
    <property type="entry name" value="DHQ_synth_AroB"/>
</dbReference>
<evidence type="ECO:0000256" key="1">
    <source>
        <dbReference type="ARBA" id="ARBA00001393"/>
    </source>
</evidence>
<feature type="binding site" evidence="18">
    <location>
        <begin position="170"/>
        <end position="173"/>
    </location>
    <ligand>
        <name>NAD(+)</name>
        <dbReference type="ChEBI" id="CHEBI:57540"/>
    </ligand>
</feature>
<dbReference type="GO" id="GO:0003856">
    <property type="term" value="F:3-dehydroquinate synthase activity"/>
    <property type="evidence" value="ECO:0007669"/>
    <property type="project" value="UniProtKB-UniRule"/>
</dbReference>
<dbReference type="Gene3D" id="1.20.1090.10">
    <property type="entry name" value="Dehydroquinate synthase-like - alpha domain"/>
    <property type="match status" value="1"/>
</dbReference>
<feature type="binding site" evidence="18">
    <location>
        <position position="185"/>
    </location>
    <ligand>
        <name>Zn(2+)</name>
        <dbReference type="ChEBI" id="CHEBI:29105"/>
    </ligand>
</feature>
<dbReference type="SUPFAM" id="SSF56796">
    <property type="entry name" value="Dehydroquinate synthase-like"/>
    <property type="match status" value="1"/>
</dbReference>
<keyword evidence="9 18" id="KW-0963">Cytoplasm</keyword>
<dbReference type="PIRSF" id="PIRSF001455">
    <property type="entry name" value="DHQ_synth"/>
    <property type="match status" value="1"/>
</dbReference>
<feature type="domain" description="3-dehydroquinate synthase C-terminal" evidence="20">
    <location>
        <begin position="182"/>
        <end position="326"/>
    </location>
</feature>
<comment type="subcellular location">
    <subcellularLocation>
        <location evidence="4 18">Cytoplasm</location>
    </subcellularLocation>
</comment>
<dbReference type="InterPro" id="IPR030963">
    <property type="entry name" value="DHQ_synth_fam"/>
</dbReference>
<evidence type="ECO:0000256" key="13">
    <source>
        <dbReference type="ARBA" id="ARBA00022833"/>
    </source>
</evidence>
<dbReference type="NCBIfam" id="TIGR01357">
    <property type="entry name" value="aroB"/>
    <property type="match status" value="1"/>
</dbReference>
<dbReference type="EC" id="4.2.3.4" evidence="7 18"/>
<sequence>MKTLTVDLGERSYPIHIGPELLGAGELIAAALPTPRAVIVTNETVGPLYAQRLAEGLEAAGIKVVARTDLPDGEQHKSLATLETVYDRLLESRADRQTAVIALGGGVVGDLAGFAAATYQRGVPFVQVPTTLLAQVDAAVGGKTAVNHPRGKNMIGAFYQPRVVVADMDTLATLPDRELRAGFAEVVKYGLIRDPAFFAYLEEQAPAILGRDPGALTEAVYRSCRNKAEVVAADEREAGQRALLNLGHTFAHAIETGTGYTDWLHGEAVAAGMVMAAETSRRLGFLSENAVTRTRALLERSGLPVAGPAGLSTDRYLEIMGVDKKAAGGRVRYVLLEDIGRAFVTAEVPEATVREAIEACR</sequence>
<dbReference type="GO" id="GO:0008652">
    <property type="term" value="P:amino acid biosynthetic process"/>
    <property type="evidence" value="ECO:0007669"/>
    <property type="project" value="UniProtKB-KW"/>
</dbReference>
<feature type="binding site" evidence="18">
    <location>
        <position position="143"/>
    </location>
    <ligand>
        <name>NAD(+)</name>
        <dbReference type="ChEBI" id="CHEBI:57540"/>
    </ligand>
</feature>
<comment type="cofactor">
    <cofactor evidence="18">
        <name>Co(2+)</name>
        <dbReference type="ChEBI" id="CHEBI:48828"/>
    </cofactor>
    <cofactor evidence="18">
        <name>Zn(2+)</name>
        <dbReference type="ChEBI" id="CHEBI:29105"/>
    </cofactor>
    <text evidence="18">Binds 1 divalent metal cation per subunit. Can use either Co(2+) or Zn(2+).</text>
</comment>
<evidence type="ECO:0000256" key="8">
    <source>
        <dbReference type="ARBA" id="ARBA00017684"/>
    </source>
</evidence>
<dbReference type="HAMAP" id="MF_00110">
    <property type="entry name" value="DHQ_synthase"/>
    <property type="match status" value="1"/>
</dbReference>
<evidence type="ECO:0000256" key="3">
    <source>
        <dbReference type="ARBA" id="ARBA00003485"/>
    </source>
</evidence>
<keyword evidence="22" id="KW-1185">Reference proteome</keyword>
<dbReference type="RefSeq" id="WP_054964956.1">
    <property type="nucleotide sequence ID" value="NZ_FMUN01000004.1"/>
</dbReference>
<dbReference type="PANTHER" id="PTHR43622">
    <property type="entry name" value="3-DEHYDROQUINATE SYNTHASE"/>
    <property type="match status" value="1"/>
</dbReference>
<evidence type="ECO:0000256" key="10">
    <source>
        <dbReference type="ARBA" id="ARBA00022605"/>
    </source>
</evidence>
<dbReference type="PATRIC" id="fig|381306.5.peg.1960"/>
<feature type="binding site" evidence="18">
    <location>
        <begin position="130"/>
        <end position="131"/>
    </location>
    <ligand>
        <name>NAD(+)</name>
        <dbReference type="ChEBI" id="CHEBI:57540"/>
    </ligand>
</feature>
<evidence type="ECO:0000256" key="5">
    <source>
        <dbReference type="ARBA" id="ARBA00004661"/>
    </source>
</evidence>
<evidence type="ECO:0000256" key="14">
    <source>
        <dbReference type="ARBA" id="ARBA00023027"/>
    </source>
</evidence>
<evidence type="ECO:0000259" key="19">
    <source>
        <dbReference type="Pfam" id="PF01761"/>
    </source>
</evidence>
<keyword evidence="17 18" id="KW-0170">Cobalt</keyword>
<feature type="binding site" evidence="18">
    <location>
        <begin position="72"/>
        <end position="77"/>
    </location>
    <ligand>
        <name>NAD(+)</name>
        <dbReference type="ChEBI" id="CHEBI:57540"/>
    </ligand>
</feature>
<comment type="cofactor">
    <cofactor evidence="2 18">
        <name>NAD(+)</name>
        <dbReference type="ChEBI" id="CHEBI:57540"/>
    </cofactor>
</comment>
<evidence type="ECO:0000256" key="16">
    <source>
        <dbReference type="ARBA" id="ARBA00023239"/>
    </source>
</evidence>
<proteinExistence type="inferred from homology"/>
<feature type="binding site" evidence="18">
    <location>
        <begin position="106"/>
        <end position="110"/>
    </location>
    <ligand>
        <name>NAD(+)</name>
        <dbReference type="ChEBI" id="CHEBI:57540"/>
    </ligand>
</feature>
<keyword evidence="13 18" id="KW-0862">Zinc</keyword>
<dbReference type="CDD" id="cd08195">
    <property type="entry name" value="DHQS"/>
    <property type="match status" value="1"/>
</dbReference>
<evidence type="ECO:0000256" key="12">
    <source>
        <dbReference type="ARBA" id="ARBA00022741"/>
    </source>
</evidence>
<keyword evidence="11 18" id="KW-0479">Metal-binding</keyword>
<organism evidence="21 22">
    <name type="scientific">Thiohalorhabdus denitrificans</name>
    <dbReference type="NCBI Taxonomy" id="381306"/>
    <lineage>
        <taxon>Bacteria</taxon>
        <taxon>Pseudomonadati</taxon>
        <taxon>Pseudomonadota</taxon>
        <taxon>Gammaproteobacteria</taxon>
        <taxon>Thiohalorhabdales</taxon>
        <taxon>Thiohalorhabdaceae</taxon>
        <taxon>Thiohalorhabdus</taxon>
    </lineage>
</organism>
<keyword evidence="12 18" id="KW-0547">Nucleotide-binding</keyword>
<feature type="binding site" evidence="18">
    <location>
        <position position="152"/>
    </location>
    <ligand>
        <name>NAD(+)</name>
        <dbReference type="ChEBI" id="CHEBI:57540"/>
    </ligand>
</feature>
<feature type="binding site" evidence="18">
    <location>
        <position position="265"/>
    </location>
    <ligand>
        <name>Zn(2+)</name>
        <dbReference type="ChEBI" id="CHEBI:29105"/>
    </ligand>
</feature>
<dbReference type="GO" id="GO:0000166">
    <property type="term" value="F:nucleotide binding"/>
    <property type="evidence" value="ECO:0007669"/>
    <property type="project" value="UniProtKB-KW"/>
</dbReference>
<protein>
    <recommendedName>
        <fullName evidence="8 18">3-dehydroquinate synthase</fullName>
        <shortName evidence="18">DHQS</shortName>
        <ecNumber evidence="7 18">4.2.3.4</ecNumber>
    </recommendedName>
</protein>
<dbReference type="UniPathway" id="UPA00053">
    <property type="reaction ID" value="UER00085"/>
</dbReference>
<dbReference type="GO" id="GO:0005737">
    <property type="term" value="C:cytoplasm"/>
    <property type="evidence" value="ECO:0007669"/>
    <property type="project" value="UniProtKB-SubCell"/>
</dbReference>
<accession>A0A0P9CEL8</accession>